<protein>
    <submittedName>
        <fullName evidence="7">DgyrCDS13168</fullName>
    </submittedName>
</protein>
<name>A0A7I8WA01_9ANNE</name>
<dbReference type="EMBL" id="CAJFCJ010000024">
    <property type="protein sequence ID" value="CAD5124924.1"/>
    <property type="molecule type" value="Genomic_DNA"/>
</dbReference>
<gene>
    <name evidence="7" type="ORF">DGYR_LOCUS12396</name>
</gene>
<keyword evidence="4 5" id="KW-0472">Membrane</keyword>
<reference evidence="7 8" key="1">
    <citation type="submission" date="2020-08" db="EMBL/GenBank/DDBJ databases">
        <authorList>
            <person name="Hejnol A."/>
        </authorList>
    </citation>
    <scope>NUCLEOTIDE SEQUENCE [LARGE SCALE GENOMIC DNA]</scope>
</reference>
<dbReference type="PIRSF" id="PIRSF006060">
    <property type="entry name" value="AA_transporter"/>
    <property type="match status" value="1"/>
</dbReference>
<keyword evidence="8" id="KW-1185">Reference proteome</keyword>
<feature type="transmembrane region" description="Helical" evidence="5">
    <location>
        <begin position="165"/>
        <end position="187"/>
    </location>
</feature>
<keyword evidence="3 5" id="KW-1133">Transmembrane helix</keyword>
<evidence type="ECO:0000256" key="2">
    <source>
        <dbReference type="ARBA" id="ARBA00022692"/>
    </source>
</evidence>
<dbReference type="PANTHER" id="PTHR43243:SF17">
    <property type="entry name" value="CATIONIC AMINO ACID TRANSPORTER-RELATED"/>
    <property type="match status" value="1"/>
</dbReference>
<dbReference type="GO" id="GO:0015171">
    <property type="term" value="F:amino acid transmembrane transporter activity"/>
    <property type="evidence" value="ECO:0007669"/>
    <property type="project" value="TreeGrafter"/>
</dbReference>
<comment type="subcellular location">
    <subcellularLocation>
        <location evidence="1">Membrane</location>
        <topology evidence="1">Multi-pass membrane protein</topology>
    </subcellularLocation>
</comment>
<feature type="transmembrane region" description="Helical" evidence="5">
    <location>
        <begin position="245"/>
        <end position="263"/>
    </location>
</feature>
<feature type="transmembrane region" description="Helical" evidence="5">
    <location>
        <begin position="365"/>
        <end position="387"/>
    </location>
</feature>
<feature type="transmembrane region" description="Helical" evidence="5">
    <location>
        <begin position="393"/>
        <end position="415"/>
    </location>
</feature>
<dbReference type="OrthoDB" id="3900342at2759"/>
<evidence type="ECO:0000313" key="8">
    <source>
        <dbReference type="Proteomes" id="UP000549394"/>
    </source>
</evidence>
<sequence>MYSYVTVGEFVAFLIGWNLILEYMIGTAAGASALSACFDSLGNHTMSESLEANVGTEVSESRPIGLVHADKQNWSNFSPYGPSGVFSGAATCFYAFIGFDIIATTGEEAKEASKSIPKAIISSLLISLTVYAAISIVLTLMLPYNEIHTDSALMDVWDQIGAPPGIKYVVAVGSIAALTVSLLGSMFPMPRVIYAMARDGLLFNFLSVVNKNTGTPLVATVITGFIASLLSLLVGLQVLVEMMSIGTLLAYTLVSVSVLILRYQPDAHDLEKTKTVIKRLDPIREVTPPVTPASDASSEIEQPSRLLDEIEPPKSYGAILEKLPFDTEKLQNGVVWFETKTKNVLLQFGFPDDETVATEKTARTVIFLVGCLSVVQFSACLLIVLGADGLASGQAMLVILLIIFIFAMIIFLVLIMKQPQNKRKLDFMAPMVPILPAAAMFFNIYLMLKLPPLTWARLGVWLVIGVAIYFGYGMWNSVKEKKDNERAEEMKENHQPTHFDPEIANKDQTRMVMNDPWTPSNDVQNGEYIPPLQPVKADFQHITNYQ</sequence>
<evidence type="ECO:0000256" key="5">
    <source>
        <dbReference type="SAM" id="Phobius"/>
    </source>
</evidence>
<dbReference type="Pfam" id="PF13520">
    <property type="entry name" value="AA_permease_2"/>
    <property type="match status" value="1"/>
</dbReference>
<dbReference type="Pfam" id="PF13906">
    <property type="entry name" value="AA_permease_C"/>
    <property type="match status" value="1"/>
</dbReference>
<keyword evidence="2 5" id="KW-0812">Transmembrane</keyword>
<comment type="caution">
    <text evidence="7">The sequence shown here is derived from an EMBL/GenBank/DDBJ whole genome shotgun (WGS) entry which is preliminary data.</text>
</comment>
<feature type="transmembrane region" description="Helical" evidence="5">
    <location>
        <begin position="217"/>
        <end position="239"/>
    </location>
</feature>
<feature type="transmembrane region" description="Helical" evidence="5">
    <location>
        <begin position="454"/>
        <end position="472"/>
    </location>
</feature>
<dbReference type="AlphaFoldDB" id="A0A7I8WA01"/>
<dbReference type="GO" id="GO:0005886">
    <property type="term" value="C:plasma membrane"/>
    <property type="evidence" value="ECO:0007669"/>
    <property type="project" value="TreeGrafter"/>
</dbReference>
<evidence type="ECO:0000256" key="3">
    <source>
        <dbReference type="ARBA" id="ARBA00022989"/>
    </source>
</evidence>
<accession>A0A7I8WA01</accession>
<feature type="domain" description="Cationic amino acid transporter C-terminal" evidence="6">
    <location>
        <begin position="427"/>
        <end position="477"/>
    </location>
</feature>
<dbReference type="Proteomes" id="UP000549394">
    <property type="component" value="Unassembled WGS sequence"/>
</dbReference>
<feature type="transmembrane region" description="Helical" evidence="5">
    <location>
        <begin position="84"/>
        <end position="103"/>
    </location>
</feature>
<evidence type="ECO:0000256" key="1">
    <source>
        <dbReference type="ARBA" id="ARBA00004141"/>
    </source>
</evidence>
<evidence type="ECO:0000259" key="6">
    <source>
        <dbReference type="Pfam" id="PF13906"/>
    </source>
</evidence>
<dbReference type="InterPro" id="IPR002293">
    <property type="entry name" value="AA/rel_permease1"/>
</dbReference>
<organism evidence="7 8">
    <name type="scientific">Dimorphilus gyrociliatus</name>
    <dbReference type="NCBI Taxonomy" id="2664684"/>
    <lineage>
        <taxon>Eukaryota</taxon>
        <taxon>Metazoa</taxon>
        <taxon>Spiralia</taxon>
        <taxon>Lophotrochozoa</taxon>
        <taxon>Annelida</taxon>
        <taxon>Polychaeta</taxon>
        <taxon>Polychaeta incertae sedis</taxon>
        <taxon>Dinophilidae</taxon>
        <taxon>Dimorphilus</taxon>
    </lineage>
</organism>
<feature type="transmembrane region" description="Helical" evidence="5">
    <location>
        <begin position="124"/>
        <end position="145"/>
    </location>
</feature>
<feature type="transmembrane region" description="Helical" evidence="5">
    <location>
        <begin position="427"/>
        <end position="448"/>
    </location>
</feature>
<evidence type="ECO:0000313" key="7">
    <source>
        <dbReference type="EMBL" id="CAD5124924.1"/>
    </source>
</evidence>
<proteinExistence type="predicted"/>
<evidence type="ECO:0000256" key="4">
    <source>
        <dbReference type="ARBA" id="ARBA00023136"/>
    </source>
</evidence>
<dbReference type="Gene3D" id="1.20.1740.10">
    <property type="entry name" value="Amino acid/polyamine transporter I"/>
    <property type="match status" value="3"/>
</dbReference>
<dbReference type="InterPro" id="IPR029485">
    <property type="entry name" value="CAT_C"/>
</dbReference>
<dbReference type="PANTHER" id="PTHR43243">
    <property type="entry name" value="INNER MEMBRANE TRANSPORTER YGJI-RELATED"/>
    <property type="match status" value="1"/>
</dbReference>